<dbReference type="SUPFAM" id="SSF51735">
    <property type="entry name" value="NAD(P)-binding Rossmann-fold domains"/>
    <property type="match status" value="1"/>
</dbReference>
<dbReference type="AlphaFoldDB" id="A0A1A0H8U8"/>
<evidence type="ECO:0000256" key="3">
    <source>
        <dbReference type="ARBA" id="ARBA00023002"/>
    </source>
</evidence>
<comment type="caution">
    <text evidence="7">The sequence shown here is derived from an EMBL/GenBank/DDBJ whole genome shotgun (WGS) entry which is preliminary data.</text>
</comment>
<evidence type="ECO:0000256" key="4">
    <source>
        <dbReference type="RuleBase" id="RU362068"/>
    </source>
</evidence>
<dbReference type="EMBL" id="LXTC01000004">
    <property type="protein sequence ID" value="OBA20307.1"/>
    <property type="molecule type" value="Genomic_DNA"/>
</dbReference>
<dbReference type="InterPro" id="IPR013332">
    <property type="entry name" value="KPR_N"/>
</dbReference>
<sequence length="333" mass="36515">MKRILLVGSGGVGTIASFTLDSCSDVEVTTVVRSDYVTVAANGYKIESVDHGNIDCYRPSKIVRSIDAASAEAPYDYVVICTKNTPDIFPLEELVAPVISTQTVVVLVQNGINIEEAFFKKFPQNVVLSGVSMISSTNYGGVISHVSHDSLKIGYFPNINLPRDLQEKVAREFVGYYQTGKNTCVYDPDVKFTRWNKLVYNATLNPICALTNVDVGRLEMFGGIDTLVRGAMKEVMAVAKADGVDLPFEVMELMIRSDDGVYYAPLMLVDIRKGNYVELEVICGNPVKIAQKLCVDAPILTIVYSLLLVVQKRLMEAKGKINVPEKRPMPAAG</sequence>
<dbReference type="SUPFAM" id="SSF48179">
    <property type="entry name" value="6-phosphogluconate dehydrogenase C-terminal domain-like"/>
    <property type="match status" value="1"/>
</dbReference>
<dbReference type="Gene3D" id="3.40.50.720">
    <property type="entry name" value="NAD(P)-binding Rossmann-like Domain"/>
    <property type="match status" value="1"/>
</dbReference>
<dbReference type="GeneID" id="30030715"/>
<dbReference type="Pfam" id="PF02558">
    <property type="entry name" value="ApbA"/>
    <property type="match status" value="1"/>
</dbReference>
<dbReference type="OrthoDB" id="3609at2759"/>
<dbReference type="InterPro" id="IPR003710">
    <property type="entry name" value="ApbA"/>
</dbReference>
<organism evidence="7 8">
    <name type="scientific">Metschnikowia bicuspidata var. bicuspidata NRRL YB-4993</name>
    <dbReference type="NCBI Taxonomy" id="869754"/>
    <lineage>
        <taxon>Eukaryota</taxon>
        <taxon>Fungi</taxon>
        <taxon>Dikarya</taxon>
        <taxon>Ascomycota</taxon>
        <taxon>Saccharomycotina</taxon>
        <taxon>Pichiomycetes</taxon>
        <taxon>Metschnikowiaceae</taxon>
        <taxon>Metschnikowia</taxon>
    </lineage>
</organism>
<comment type="function">
    <text evidence="4">Catalyzes the NADPH-dependent reduction of ketopantoate into pantoic acid.</text>
</comment>
<dbReference type="GO" id="GO:0008677">
    <property type="term" value="F:2-dehydropantoate 2-reductase activity"/>
    <property type="evidence" value="ECO:0007669"/>
    <property type="project" value="UniProtKB-EC"/>
</dbReference>
<dbReference type="GO" id="GO:0015940">
    <property type="term" value="P:pantothenate biosynthetic process"/>
    <property type="evidence" value="ECO:0007669"/>
    <property type="project" value="InterPro"/>
</dbReference>
<dbReference type="GO" id="GO:0005737">
    <property type="term" value="C:cytoplasm"/>
    <property type="evidence" value="ECO:0007669"/>
    <property type="project" value="TreeGrafter"/>
</dbReference>
<evidence type="ECO:0000313" key="7">
    <source>
        <dbReference type="EMBL" id="OBA20307.1"/>
    </source>
</evidence>
<dbReference type="InterPro" id="IPR051402">
    <property type="entry name" value="KPR-Related"/>
</dbReference>
<dbReference type="EC" id="1.1.1.169" evidence="4"/>
<evidence type="ECO:0000256" key="1">
    <source>
        <dbReference type="ARBA" id="ARBA00007870"/>
    </source>
</evidence>
<dbReference type="PANTHER" id="PTHR21708">
    <property type="entry name" value="PROBABLE 2-DEHYDROPANTOATE 2-REDUCTASE"/>
    <property type="match status" value="1"/>
</dbReference>
<dbReference type="Pfam" id="PF08546">
    <property type="entry name" value="ApbA_C"/>
    <property type="match status" value="1"/>
</dbReference>
<keyword evidence="8" id="KW-1185">Reference proteome</keyword>
<comment type="catalytic activity">
    <reaction evidence="4">
        <text>(R)-pantoate + NADP(+) = 2-dehydropantoate + NADPH + H(+)</text>
        <dbReference type="Rhea" id="RHEA:16233"/>
        <dbReference type="ChEBI" id="CHEBI:11561"/>
        <dbReference type="ChEBI" id="CHEBI:15378"/>
        <dbReference type="ChEBI" id="CHEBI:15980"/>
        <dbReference type="ChEBI" id="CHEBI:57783"/>
        <dbReference type="ChEBI" id="CHEBI:58349"/>
        <dbReference type="EC" id="1.1.1.169"/>
    </reaction>
</comment>
<feature type="domain" description="Ketopantoate reductase C-terminal" evidence="6">
    <location>
        <begin position="191"/>
        <end position="308"/>
    </location>
</feature>
<dbReference type="FunFam" id="1.10.1040.10:FF:000017">
    <property type="entry name" value="2-dehydropantoate 2-reductase"/>
    <property type="match status" value="1"/>
</dbReference>
<proteinExistence type="inferred from homology"/>
<dbReference type="InterPro" id="IPR008927">
    <property type="entry name" value="6-PGluconate_DH-like_C_sf"/>
</dbReference>
<protein>
    <recommendedName>
        <fullName evidence="4">2-dehydropantoate 2-reductase</fullName>
        <ecNumber evidence="4">1.1.1.169</ecNumber>
    </recommendedName>
    <alternativeName>
        <fullName evidence="4">Ketopantoate reductase</fullName>
    </alternativeName>
</protein>
<feature type="domain" description="Ketopantoate reductase N-terminal" evidence="5">
    <location>
        <begin position="4"/>
        <end position="157"/>
    </location>
</feature>
<dbReference type="InterPro" id="IPR036291">
    <property type="entry name" value="NAD(P)-bd_dom_sf"/>
</dbReference>
<dbReference type="Gene3D" id="1.10.1040.10">
    <property type="entry name" value="N-(1-d-carboxylethyl)-l-norvaline Dehydrogenase, domain 2"/>
    <property type="match status" value="1"/>
</dbReference>
<dbReference type="NCBIfam" id="TIGR00745">
    <property type="entry name" value="apbA_panE"/>
    <property type="match status" value="1"/>
</dbReference>
<dbReference type="RefSeq" id="XP_018710829.1">
    <property type="nucleotide sequence ID" value="XM_018857739.1"/>
</dbReference>
<dbReference type="Proteomes" id="UP000092555">
    <property type="component" value="Unassembled WGS sequence"/>
</dbReference>
<dbReference type="InterPro" id="IPR013328">
    <property type="entry name" value="6PGD_dom2"/>
</dbReference>
<evidence type="ECO:0000313" key="8">
    <source>
        <dbReference type="Proteomes" id="UP000092555"/>
    </source>
</evidence>
<reference evidence="7 8" key="1">
    <citation type="submission" date="2016-05" db="EMBL/GenBank/DDBJ databases">
        <title>Comparative genomics of biotechnologically important yeasts.</title>
        <authorList>
            <consortium name="DOE Joint Genome Institute"/>
            <person name="Riley R."/>
            <person name="Haridas S."/>
            <person name="Wolfe K.H."/>
            <person name="Lopes M.R."/>
            <person name="Hittinger C.T."/>
            <person name="Goker M."/>
            <person name="Salamov A."/>
            <person name="Wisecaver J."/>
            <person name="Long T.M."/>
            <person name="Aerts A.L."/>
            <person name="Barry K."/>
            <person name="Choi C."/>
            <person name="Clum A."/>
            <person name="Coughlan A.Y."/>
            <person name="Deshpande S."/>
            <person name="Douglass A.P."/>
            <person name="Hanson S.J."/>
            <person name="Klenk H.-P."/>
            <person name="LaButti K."/>
            <person name="Lapidus A."/>
            <person name="Lindquist E."/>
            <person name="Lipzen A."/>
            <person name="Meier-kolthoff J.P."/>
            <person name="Ohm R.A."/>
            <person name="Otillar R.P."/>
            <person name="Pangilinan J."/>
            <person name="Peng Y."/>
            <person name="Rokas A."/>
            <person name="Rosa C.A."/>
            <person name="Scheuner C."/>
            <person name="Sibirny A.A."/>
            <person name="Slot J.C."/>
            <person name="Stielow J.B."/>
            <person name="Sun H."/>
            <person name="Kurtzman C.P."/>
            <person name="Blackwell M."/>
            <person name="Grigoriev I.V."/>
            <person name="Jeffries T.W."/>
        </authorList>
    </citation>
    <scope>NUCLEOTIDE SEQUENCE [LARGE SCALE GENOMIC DNA]</scope>
    <source>
        <strain evidence="7 8">NRRL YB-4993</strain>
    </source>
</reference>
<keyword evidence="3 4" id="KW-0560">Oxidoreductase</keyword>
<accession>A0A1A0H8U8</accession>
<evidence type="ECO:0000259" key="5">
    <source>
        <dbReference type="Pfam" id="PF02558"/>
    </source>
</evidence>
<dbReference type="InterPro" id="IPR013752">
    <property type="entry name" value="KPA_reductase"/>
</dbReference>
<evidence type="ECO:0000259" key="6">
    <source>
        <dbReference type="Pfam" id="PF08546"/>
    </source>
</evidence>
<evidence type="ECO:0000256" key="2">
    <source>
        <dbReference type="ARBA" id="ARBA00022857"/>
    </source>
</evidence>
<dbReference type="STRING" id="869754.A0A1A0H8U8"/>
<keyword evidence="2 4" id="KW-0521">NADP</keyword>
<name>A0A1A0H8U8_9ASCO</name>
<dbReference type="PANTHER" id="PTHR21708:SF30">
    <property type="entry name" value="2-DEHYDROPANTOATE 2-REDUCTASE-RELATED"/>
    <property type="match status" value="1"/>
</dbReference>
<comment type="similarity">
    <text evidence="1 4">Belongs to the ketopantoate reductase family.</text>
</comment>
<gene>
    <name evidence="7" type="ORF">METBIDRAFT_44090</name>
</gene>